<gene>
    <name evidence="9" type="ORF">Strain138_002827</name>
    <name evidence="10" type="ORF">Strain318_002827</name>
</gene>
<dbReference type="GO" id="GO:0004177">
    <property type="term" value="F:aminopeptidase activity"/>
    <property type="evidence" value="ECO:0007669"/>
    <property type="project" value="UniProtKB-KW"/>
</dbReference>
<dbReference type="GO" id="GO:0008235">
    <property type="term" value="F:metalloexopeptidase activity"/>
    <property type="evidence" value="ECO:0007669"/>
    <property type="project" value="InterPro"/>
</dbReference>
<keyword evidence="2" id="KW-0645">Protease</keyword>
<evidence type="ECO:0000256" key="5">
    <source>
        <dbReference type="ARBA" id="ARBA00022801"/>
    </source>
</evidence>
<feature type="chain" id="PRO_5041252138" evidence="7">
    <location>
        <begin position="23"/>
        <end position="538"/>
    </location>
</feature>
<evidence type="ECO:0000256" key="1">
    <source>
        <dbReference type="ARBA" id="ARBA00022438"/>
    </source>
</evidence>
<dbReference type="RefSeq" id="WP_367886357.1">
    <property type="nucleotide sequence ID" value="NZ_CP130612.1"/>
</dbReference>
<dbReference type="InterPro" id="IPR007484">
    <property type="entry name" value="Peptidase_M28"/>
</dbReference>
<evidence type="ECO:0000256" key="7">
    <source>
        <dbReference type="SAM" id="SignalP"/>
    </source>
</evidence>
<keyword evidence="11" id="KW-1185">Reference proteome</keyword>
<dbReference type="Pfam" id="PF04389">
    <property type="entry name" value="Peptidase_M28"/>
    <property type="match status" value="1"/>
</dbReference>
<accession>A0AA49K2A5</accession>
<dbReference type="PANTHER" id="PTHR12147:SF56">
    <property type="entry name" value="AMINOPEPTIDASE YDR415C-RELATED"/>
    <property type="match status" value="1"/>
</dbReference>
<dbReference type="Proteomes" id="UP001229955">
    <property type="component" value="Chromosome"/>
</dbReference>
<sequence>MIRIRLAAVLGGLALAAPMLDAQEIKEREIRAHLEFLSSDLLEGRAPATRGGALTEAYLAAQMRYLGLEPAVNGSYLQRVPIDVVAADRSSMRAVASGKATATFRAPEDVVLWAGSSTETSAAKAEVVFVGYGVTAPEFRWDDFKNVDVRGKILLVLVNDPPAPAAEPQLFGGNAMTYYGRWTYKFEEAERRGAAGMLIVHNTERAGYGWATVVGSWAKEQRMLPRNPQLPAPLGFRGWITEDATTALLRQAGLDLTRLRRDAESRNFRPVATGITLDVGFRNTVQHLESHNVIGRIAGSDANAAKEHILLSAHWDHLGIGPAVNGDSIYNGALDNASGTANLLALAHALAHGPKTKRSVLVAFVTAEESGLLGSDFLALNPVAPTEQIVANLNVDGGNVLGETRDLTVLGDTKSSLGPQIAALIQPKGMRISPDAHPERGYFYRSDHFAFAKVGVPSVSIGEGDDFVGRPREWGQQQAEDYTTHRYHQPGDEYRADWDLRGAVQLTTIVLELTRELANSGVWPTWAPTAEFRRAPRM</sequence>
<evidence type="ECO:0000256" key="2">
    <source>
        <dbReference type="ARBA" id="ARBA00022670"/>
    </source>
</evidence>
<dbReference type="InterPro" id="IPR045175">
    <property type="entry name" value="M28_fam"/>
</dbReference>
<evidence type="ECO:0000313" key="9">
    <source>
        <dbReference type="EMBL" id="WKW13504.1"/>
    </source>
</evidence>
<keyword evidence="1" id="KW-0031">Aminopeptidase</keyword>
<accession>A0AA49JX48</accession>
<evidence type="ECO:0000313" key="11">
    <source>
        <dbReference type="Proteomes" id="UP001229955"/>
    </source>
</evidence>
<dbReference type="SUPFAM" id="SSF53187">
    <property type="entry name" value="Zn-dependent exopeptidases"/>
    <property type="match status" value="1"/>
</dbReference>
<organism evidence="10 11">
    <name type="scientific">Pseudogemmatithrix spongiicola</name>
    <dbReference type="NCBI Taxonomy" id="3062599"/>
    <lineage>
        <taxon>Bacteria</taxon>
        <taxon>Pseudomonadati</taxon>
        <taxon>Gemmatimonadota</taxon>
        <taxon>Gemmatimonadia</taxon>
        <taxon>Gemmatimonadales</taxon>
        <taxon>Gemmatimonadaceae</taxon>
        <taxon>Pseudogemmatithrix</taxon>
    </lineage>
</organism>
<name>A0AA49K2A5_9BACT</name>
<dbReference type="Gene3D" id="3.40.630.10">
    <property type="entry name" value="Zn peptidases"/>
    <property type="match status" value="1"/>
</dbReference>
<proteinExistence type="predicted"/>
<dbReference type="Gene3D" id="3.50.30.30">
    <property type="match status" value="1"/>
</dbReference>
<keyword evidence="3" id="KW-0479">Metal-binding</keyword>
<keyword evidence="5" id="KW-0378">Hydrolase</keyword>
<evidence type="ECO:0000256" key="4">
    <source>
        <dbReference type="ARBA" id="ARBA00022729"/>
    </source>
</evidence>
<evidence type="ECO:0000256" key="3">
    <source>
        <dbReference type="ARBA" id="ARBA00022723"/>
    </source>
</evidence>
<evidence type="ECO:0000313" key="10">
    <source>
        <dbReference type="EMBL" id="WKW16411.1"/>
    </source>
</evidence>
<dbReference type="InterPro" id="IPR046450">
    <property type="entry name" value="PA_dom_sf"/>
</dbReference>
<feature type="signal peptide" evidence="7">
    <location>
        <begin position="1"/>
        <end position="22"/>
    </location>
</feature>
<dbReference type="GO" id="GO:0006508">
    <property type="term" value="P:proteolysis"/>
    <property type="evidence" value="ECO:0007669"/>
    <property type="project" value="UniProtKB-KW"/>
</dbReference>
<dbReference type="AlphaFoldDB" id="A0AA49K2A5"/>
<feature type="domain" description="Peptidase M28" evidence="8">
    <location>
        <begin position="292"/>
        <end position="506"/>
    </location>
</feature>
<dbReference type="KEGG" id="pspc:Strain318_002827"/>
<keyword evidence="6" id="KW-0862">Zinc</keyword>
<dbReference type="EMBL" id="CP130613">
    <property type="protein sequence ID" value="WKW16411.1"/>
    <property type="molecule type" value="Genomic_DNA"/>
</dbReference>
<dbReference type="SUPFAM" id="SSF52025">
    <property type="entry name" value="PA domain"/>
    <property type="match status" value="1"/>
</dbReference>
<dbReference type="GO" id="GO:0046872">
    <property type="term" value="F:metal ion binding"/>
    <property type="evidence" value="ECO:0007669"/>
    <property type="project" value="UniProtKB-KW"/>
</dbReference>
<evidence type="ECO:0000259" key="8">
    <source>
        <dbReference type="Pfam" id="PF04389"/>
    </source>
</evidence>
<keyword evidence="4 7" id="KW-0732">Signal</keyword>
<protein>
    <submittedName>
        <fullName evidence="10">M28 family peptidase</fullName>
    </submittedName>
</protein>
<dbReference type="EMBL" id="CP130612">
    <property type="protein sequence ID" value="WKW13504.1"/>
    <property type="molecule type" value="Genomic_DNA"/>
</dbReference>
<reference evidence="10" key="1">
    <citation type="submission" date="2023-07" db="EMBL/GenBank/DDBJ databases">
        <authorList>
            <person name="Haufschild T."/>
            <person name="Kallscheuer N."/>
            <person name="Hammer J."/>
            <person name="Kohn T."/>
            <person name="Kabuu M."/>
            <person name="Jogler M."/>
            <person name="Wohfarth N."/>
            <person name="Heuer A."/>
            <person name="Rohde M."/>
            <person name="van Teeseling M.C.F."/>
            <person name="Jogler C."/>
        </authorList>
    </citation>
    <scope>NUCLEOTIDE SEQUENCE</scope>
    <source>
        <strain evidence="9">Strain 138</strain>
        <strain evidence="10">Strain 318</strain>
    </source>
</reference>
<evidence type="ECO:0000256" key="6">
    <source>
        <dbReference type="ARBA" id="ARBA00022833"/>
    </source>
</evidence>
<dbReference type="PANTHER" id="PTHR12147">
    <property type="entry name" value="METALLOPEPTIDASE M28 FAMILY MEMBER"/>
    <property type="match status" value="1"/>
</dbReference>